<keyword evidence="1" id="KW-0472">Membrane</keyword>
<keyword evidence="1" id="KW-0812">Transmembrane</keyword>
<reference evidence="2 4" key="2">
    <citation type="journal article" date="2013" name="Nature">
        <title>Insights into bilaterian evolution from three spiralian genomes.</title>
        <authorList>
            <person name="Simakov O."/>
            <person name="Marletaz F."/>
            <person name="Cho S.J."/>
            <person name="Edsinger-Gonzales E."/>
            <person name="Havlak P."/>
            <person name="Hellsten U."/>
            <person name="Kuo D.H."/>
            <person name="Larsson T."/>
            <person name="Lv J."/>
            <person name="Arendt D."/>
            <person name="Savage R."/>
            <person name="Osoegawa K."/>
            <person name="de Jong P."/>
            <person name="Grimwood J."/>
            <person name="Chapman J.A."/>
            <person name="Shapiro H."/>
            <person name="Aerts A."/>
            <person name="Otillar R.P."/>
            <person name="Terry A.Y."/>
            <person name="Boore J.L."/>
            <person name="Grigoriev I.V."/>
            <person name="Lindberg D.R."/>
            <person name="Seaver E.C."/>
            <person name="Weisblat D.A."/>
            <person name="Putnam N.H."/>
            <person name="Rokhsar D.S."/>
        </authorList>
    </citation>
    <scope>NUCLEOTIDE SEQUENCE</scope>
</reference>
<dbReference type="InParanoid" id="T1EP06"/>
<evidence type="ECO:0000313" key="4">
    <source>
        <dbReference type="Proteomes" id="UP000015101"/>
    </source>
</evidence>
<dbReference type="AlphaFoldDB" id="T1EP06"/>
<reference evidence="4" key="1">
    <citation type="submission" date="2012-12" db="EMBL/GenBank/DDBJ databases">
        <authorList>
            <person name="Hellsten U."/>
            <person name="Grimwood J."/>
            <person name="Chapman J.A."/>
            <person name="Shapiro H."/>
            <person name="Aerts A."/>
            <person name="Otillar R.P."/>
            <person name="Terry A.Y."/>
            <person name="Boore J.L."/>
            <person name="Simakov O."/>
            <person name="Marletaz F."/>
            <person name="Cho S.-J."/>
            <person name="Edsinger-Gonzales E."/>
            <person name="Havlak P."/>
            <person name="Kuo D.-H."/>
            <person name="Larsson T."/>
            <person name="Lv J."/>
            <person name="Arendt D."/>
            <person name="Savage R."/>
            <person name="Osoegawa K."/>
            <person name="de Jong P."/>
            <person name="Lindberg D.R."/>
            <person name="Seaver E.C."/>
            <person name="Weisblat D.A."/>
            <person name="Putnam N.H."/>
            <person name="Grigoriev I.V."/>
            <person name="Rokhsar D.S."/>
        </authorList>
    </citation>
    <scope>NUCLEOTIDE SEQUENCE</scope>
</reference>
<dbReference type="GeneID" id="20198306"/>
<dbReference type="EnsemblMetazoa" id="HelroT159414">
    <property type="protein sequence ID" value="HelroP159414"/>
    <property type="gene ID" value="HelroG159414"/>
</dbReference>
<evidence type="ECO:0000313" key="3">
    <source>
        <dbReference type="EnsemblMetazoa" id="HelroP159414"/>
    </source>
</evidence>
<dbReference type="EMBL" id="AMQM01000246">
    <property type="status" value="NOT_ANNOTATED_CDS"/>
    <property type="molecule type" value="Genomic_DNA"/>
</dbReference>
<keyword evidence="4" id="KW-1185">Reference proteome</keyword>
<feature type="transmembrane region" description="Helical" evidence="1">
    <location>
        <begin position="89"/>
        <end position="108"/>
    </location>
</feature>
<dbReference type="CTD" id="20198306"/>
<dbReference type="Proteomes" id="UP000015101">
    <property type="component" value="Unassembled WGS sequence"/>
</dbReference>
<dbReference type="HOGENOM" id="CLU_1612593_0_0_1"/>
<dbReference type="RefSeq" id="XP_009009547.1">
    <property type="nucleotide sequence ID" value="XM_009011299.1"/>
</dbReference>
<dbReference type="EMBL" id="KB095811">
    <property type="protein sequence ID" value="ESO12827.1"/>
    <property type="molecule type" value="Genomic_DNA"/>
</dbReference>
<sequence length="165" mass="18426">MEIIKRLLQVPSSAMVLFGIALLFGAVESRELGDDTFLTFAPEYVALVGLGILFFVLFLIVITILCMTGTRDIGDHRPPKTGSLTLCKIFNLSLSCLLIWFVFVDGFFGKSCGYCNFTSFKLSKDLFYGSYEIGIHNAKIYVNNNCGHSTNANELEMENIFSNIY</sequence>
<accession>T1EP06</accession>
<protein>
    <submittedName>
        <fullName evidence="2 3">Uncharacterized protein</fullName>
    </submittedName>
</protein>
<name>T1EP06_HELRO</name>
<evidence type="ECO:0000313" key="2">
    <source>
        <dbReference type="EMBL" id="ESO12827.1"/>
    </source>
</evidence>
<reference evidence="3" key="3">
    <citation type="submission" date="2015-06" db="UniProtKB">
        <authorList>
            <consortium name="EnsemblMetazoa"/>
        </authorList>
    </citation>
    <scope>IDENTIFICATION</scope>
</reference>
<proteinExistence type="predicted"/>
<evidence type="ECO:0000256" key="1">
    <source>
        <dbReference type="SAM" id="Phobius"/>
    </source>
</evidence>
<feature type="transmembrane region" description="Helical" evidence="1">
    <location>
        <begin position="45"/>
        <end position="68"/>
    </location>
</feature>
<gene>
    <name evidence="3" type="primary">20198306</name>
    <name evidence="2" type="ORF">HELRODRAFT_159414</name>
</gene>
<keyword evidence="1" id="KW-1133">Transmembrane helix</keyword>
<dbReference type="KEGG" id="hro:HELRODRAFT_159414"/>
<organism evidence="3 4">
    <name type="scientific">Helobdella robusta</name>
    <name type="common">Californian leech</name>
    <dbReference type="NCBI Taxonomy" id="6412"/>
    <lineage>
        <taxon>Eukaryota</taxon>
        <taxon>Metazoa</taxon>
        <taxon>Spiralia</taxon>
        <taxon>Lophotrochozoa</taxon>
        <taxon>Annelida</taxon>
        <taxon>Clitellata</taxon>
        <taxon>Hirudinea</taxon>
        <taxon>Rhynchobdellida</taxon>
        <taxon>Glossiphoniidae</taxon>
        <taxon>Helobdella</taxon>
    </lineage>
</organism>